<evidence type="ECO:0000313" key="3">
    <source>
        <dbReference type="Proteomes" id="UP001595279"/>
    </source>
</evidence>
<evidence type="ECO:0000256" key="1">
    <source>
        <dbReference type="SAM" id="Phobius"/>
    </source>
</evidence>
<keyword evidence="1" id="KW-0472">Membrane</keyword>
<organism evidence="2 3">
    <name type="scientific">Virgibacillus xinjiangensis</name>
    <dbReference type="NCBI Taxonomy" id="393090"/>
    <lineage>
        <taxon>Bacteria</taxon>
        <taxon>Bacillati</taxon>
        <taxon>Bacillota</taxon>
        <taxon>Bacilli</taxon>
        <taxon>Bacillales</taxon>
        <taxon>Bacillaceae</taxon>
        <taxon>Virgibacillus</taxon>
    </lineage>
</organism>
<keyword evidence="1" id="KW-1133">Transmembrane helix</keyword>
<keyword evidence="1" id="KW-0812">Transmembrane</keyword>
<evidence type="ECO:0000313" key="2">
    <source>
        <dbReference type="EMBL" id="MFC3039185.1"/>
    </source>
</evidence>
<gene>
    <name evidence="2" type="ORF">ACFOGI_02845</name>
</gene>
<proteinExistence type="predicted"/>
<feature type="transmembrane region" description="Helical" evidence="1">
    <location>
        <begin position="12"/>
        <end position="30"/>
    </location>
</feature>
<dbReference type="RefSeq" id="WP_390268117.1">
    <property type="nucleotide sequence ID" value="NZ_JBHRSA010000005.1"/>
</dbReference>
<keyword evidence="3" id="KW-1185">Reference proteome</keyword>
<comment type="caution">
    <text evidence="2">The sequence shown here is derived from an EMBL/GenBank/DDBJ whole genome shotgun (WGS) entry which is preliminary data.</text>
</comment>
<sequence>MIITGKKIGFFVGWLAFLASIFGVISNVWLEMEYSYVAIGTGLLSSFILLVLCSNENKNNDNGQKGEI</sequence>
<protein>
    <submittedName>
        <fullName evidence="2">Uncharacterized protein</fullName>
    </submittedName>
</protein>
<accession>A0ABV7CS40</accession>
<name>A0ABV7CS40_9BACI</name>
<feature type="transmembrane region" description="Helical" evidence="1">
    <location>
        <begin position="36"/>
        <end position="55"/>
    </location>
</feature>
<reference evidence="3" key="1">
    <citation type="journal article" date="2019" name="Int. J. Syst. Evol. Microbiol.">
        <title>The Global Catalogue of Microorganisms (GCM) 10K type strain sequencing project: providing services to taxonomists for standard genome sequencing and annotation.</title>
        <authorList>
            <consortium name="The Broad Institute Genomics Platform"/>
            <consortium name="The Broad Institute Genome Sequencing Center for Infectious Disease"/>
            <person name="Wu L."/>
            <person name="Ma J."/>
        </authorList>
    </citation>
    <scope>NUCLEOTIDE SEQUENCE [LARGE SCALE GENOMIC DNA]</scope>
    <source>
        <strain evidence="3">KCTC 13128</strain>
    </source>
</reference>
<dbReference type="EMBL" id="JBHRSA010000005">
    <property type="protein sequence ID" value="MFC3039185.1"/>
    <property type="molecule type" value="Genomic_DNA"/>
</dbReference>
<dbReference type="Proteomes" id="UP001595279">
    <property type="component" value="Unassembled WGS sequence"/>
</dbReference>